<keyword evidence="2" id="KW-1185">Reference proteome</keyword>
<dbReference type="EMBL" id="QRCT01000051">
    <property type="protein sequence ID" value="RDU21756.1"/>
    <property type="molecule type" value="Genomic_DNA"/>
</dbReference>
<gene>
    <name evidence="1" type="ORF">DWV06_17375</name>
</gene>
<evidence type="ECO:0000313" key="1">
    <source>
        <dbReference type="EMBL" id="RDU21756.1"/>
    </source>
</evidence>
<comment type="caution">
    <text evidence="1">The sequence shown here is derived from an EMBL/GenBank/DDBJ whole genome shotgun (WGS) entry which is preliminary data.</text>
</comment>
<protein>
    <submittedName>
        <fullName evidence="1">Uncharacterized protein</fullName>
    </submittedName>
</protein>
<dbReference type="AlphaFoldDB" id="A0A371AQA4"/>
<accession>A0A371AQA4</accession>
<organism evidence="1 2">
    <name type="scientific">Anaerosacchariphilus polymeriproducens</name>
    <dbReference type="NCBI Taxonomy" id="1812858"/>
    <lineage>
        <taxon>Bacteria</taxon>
        <taxon>Bacillati</taxon>
        <taxon>Bacillota</taxon>
        <taxon>Clostridia</taxon>
        <taxon>Lachnospirales</taxon>
        <taxon>Lachnospiraceae</taxon>
        <taxon>Anaerosacchariphilus</taxon>
    </lineage>
</organism>
<proteinExistence type="predicted"/>
<evidence type="ECO:0000313" key="2">
    <source>
        <dbReference type="Proteomes" id="UP000255036"/>
    </source>
</evidence>
<dbReference type="Proteomes" id="UP000255036">
    <property type="component" value="Unassembled WGS sequence"/>
</dbReference>
<reference evidence="1 2" key="1">
    <citation type="submission" date="2018-07" db="EMBL/GenBank/DDBJ databases">
        <title>Anaerosacharophilus polymeroproducens gen. nov. sp. nov., an anaerobic bacterium isolated from salt field.</title>
        <authorList>
            <person name="Kim W."/>
            <person name="Yang S.-H."/>
            <person name="Oh J."/>
            <person name="Lee J.-H."/>
            <person name="Kwon K.K."/>
        </authorList>
    </citation>
    <scope>NUCLEOTIDE SEQUENCE [LARGE SCALE GENOMIC DNA]</scope>
    <source>
        <strain evidence="1 2">MCWD5</strain>
    </source>
</reference>
<name>A0A371AQA4_9FIRM</name>
<sequence length="100" mass="10814">MTGTGRITYFTGAIGDHNNSLKLYDCATKISVDDVSSGTKVTATNTYKNKTQYFYKQSCGSLPSAILDIWTDGTTYPIKDITTGGTLDNVYSAKITHKAS</sequence>